<dbReference type="PANTHER" id="PTHR40446:SF2">
    <property type="entry name" value="N-ACETYLGLUCOSAMINE-1-PHOSPHODIESTER ALPHA-N-ACETYLGLUCOSAMINIDASE"/>
    <property type="match status" value="1"/>
</dbReference>
<dbReference type="Pfam" id="PF05569">
    <property type="entry name" value="Peptidase_M56"/>
    <property type="match status" value="1"/>
</dbReference>
<dbReference type="Proteomes" id="UP000474042">
    <property type="component" value="Unassembled WGS sequence"/>
</dbReference>
<dbReference type="PANTHER" id="PTHR40446">
    <property type="entry name" value="N-ACETYLGLUCOSAMINE-1-PHOSPHODIESTER ALPHA-N-ACETYLGLUCOSAMINIDASE"/>
    <property type="match status" value="1"/>
</dbReference>
<accession>A0A6L9EST2</accession>
<dbReference type="CDD" id="cd07341">
    <property type="entry name" value="M56_BlaR1_MecR1_like"/>
    <property type="match status" value="1"/>
</dbReference>
<dbReference type="EMBL" id="WOFV02000067">
    <property type="protein sequence ID" value="NAS19341.1"/>
    <property type="molecule type" value="Genomic_DNA"/>
</dbReference>
<feature type="domain" description="Phosphodiester glycosidase" evidence="3">
    <location>
        <begin position="433"/>
        <end position="612"/>
    </location>
</feature>
<feature type="domain" description="Peptidase M56" evidence="2">
    <location>
        <begin position="9"/>
        <end position="332"/>
    </location>
</feature>
<dbReference type="InterPro" id="IPR008756">
    <property type="entry name" value="Peptidase_M56"/>
</dbReference>
<keyword evidence="1" id="KW-1133">Transmembrane helix</keyword>
<reference evidence="4 5" key="1">
    <citation type="submission" date="2020-01" db="EMBL/GenBank/DDBJ databases">
        <title>Genome sequence of a 1,3-propanediol producer, Clostridium butyricum S3.</title>
        <authorList>
            <person name="Zhou J."/>
        </authorList>
    </citation>
    <scope>NUCLEOTIDE SEQUENCE [LARGE SCALE GENOMIC DNA]</scope>
    <source>
        <strain evidence="4 5">S3</strain>
    </source>
</reference>
<keyword evidence="1" id="KW-0472">Membrane</keyword>
<keyword evidence="1" id="KW-0812">Transmembrane</keyword>
<evidence type="ECO:0000256" key="1">
    <source>
        <dbReference type="SAM" id="Phobius"/>
    </source>
</evidence>
<proteinExistence type="predicted"/>
<evidence type="ECO:0000259" key="3">
    <source>
        <dbReference type="Pfam" id="PF09992"/>
    </source>
</evidence>
<evidence type="ECO:0000259" key="2">
    <source>
        <dbReference type="Pfam" id="PF05569"/>
    </source>
</evidence>
<sequence>MAEVIFFELIRITFIGSVGILLLLMLKKFILKKYTKQFNYYIWLVIIIRMLIPFNIPITLTMDKEPGIIINNVIEDRSGINETQDYEYPLGSLQSDFQDNNIENGSKISYFDKKIKNIVALLMSKHKLTTMLVYLWLCVALIISIYRIISYIKMKNLILDLSYSMDENNCYIKYRCNKMLSKIKCGLMKELKLKQNITLKISDAANIPFGMGILKKYIIIPANSNLKEDELRWILKHELIHYKKRDLLYKYIVIVVKTIYWFNPLVYIMSRKIENECELSCDEDVLKNHDFNERKEYALTLVKSLKDNNQRVLGINLSTGFGDKKLLKERFEEMFSKKAKSGILIAGLCIVICIASFFIISNRNLEETSADDGRSNSNVSVDSSNDEIELYQLTTDKYKGYYMEIKDPKRIKVGVAVKLNEEGQTASKIAQNYNAVAAINGGGFLDQSSTGYWNGTGGIPVGIIMSKGEVIYNDVEQRGKTELFAIDKQGQMIVGTYSVEDLKEKGVQEAVSFGPSLIIDGKMSEMTGDGGWGIAPRTAIGQKEDGTIILLVIDGRGIGSLGATLKETQEIMYKLGAVNAINLDGGKSSTMYYNGNTINETEGRKIPTAILVE</sequence>
<name>A0A6L9EST2_CLOBU</name>
<feature type="transmembrane region" description="Helical" evidence="1">
    <location>
        <begin position="131"/>
        <end position="149"/>
    </location>
</feature>
<comment type="caution">
    <text evidence="4">The sequence shown here is derived from an EMBL/GenBank/DDBJ whole genome shotgun (WGS) entry which is preliminary data.</text>
</comment>
<feature type="transmembrane region" description="Helical" evidence="1">
    <location>
        <begin position="6"/>
        <end position="26"/>
    </location>
</feature>
<dbReference type="Pfam" id="PF09992">
    <property type="entry name" value="NAGPA"/>
    <property type="match status" value="1"/>
</dbReference>
<feature type="transmembrane region" description="Helical" evidence="1">
    <location>
        <begin position="38"/>
        <end position="56"/>
    </location>
</feature>
<feature type="transmembrane region" description="Helical" evidence="1">
    <location>
        <begin position="342"/>
        <end position="360"/>
    </location>
</feature>
<organism evidence="4 5">
    <name type="scientific">Clostridium butyricum</name>
    <dbReference type="NCBI Taxonomy" id="1492"/>
    <lineage>
        <taxon>Bacteria</taxon>
        <taxon>Bacillati</taxon>
        <taxon>Bacillota</taxon>
        <taxon>Clostridia</taxon>
        <taxon>Eubacteriales</taxon>
        <taxon>Clostridiaceae</taxon>
        <taxon>Clostridium</taxon>
    </lineage>
</organism>
<protein>
    <submittedName>
        <fullName evidence="4">Peptidase M56</fullName>
    </submittedName>
</protein>
<dbReference type="AlphaFoldDB" id="A0A6L9EST2"/>
<gene>
    <name evidence="4" type="ORF">GND98_016120</name>
</gene>
<evidence type="ECO:0000313" key="5">
    <source>
        <dbReference type="Proteomes" id="UP000474042"/>
    </source>
</evidence>
<dbReference type="InterPro" id="IPR018711">
    <property type="entry name" value="NAGPA"/>
</dbReference>
<evidence type="ECO:0000313" key="4">
    <source>
        <dbReference type="EMBL" id="NAS19341.1"/>
    </source>
</evidence>